<dbReference type="Pfam" id="PF25333">
    <property type="entry name" value="DUF2921_N"/>
    <property type="match status" value="3"/>
</dbReference>
<gene>
    <name evidence="13" type="ORF">VitviT2T_029560</name>
</gene>
<evidence type="ECO:0000313" key="14">
    <source>
        <dbReference type="Proteomes" id="UP001227230"/>
    </source>
</evidence>
<feature type="domain" description="SWEET-like" evidence="11">
    <location>
        <begin position="714"/>
        <end position="980"/>
    </location>
</feature>
<evidence type="ECO:0000259" key="11">
    <source>
        <dbReference type="Pfam" id="PF11145"/>
    </source>
</evidence>
<feature type="transmembrane region" description="Helical" evidence="10">
    <location>
        <begin position="47"/>
        <end position="68"/>
    </location>
</feature>
<dbReference type="EMBL" id="CP126666">
    <property type="protein sequence ID" value="WKA12142.1"/>
    <property type="molecule type" value="Genomic_DNA"/>
</dbReference>
<reference evidence="13 14" key="1">
    <citation type="journal article" date="2023" name="Hortic Res">
        <title>The complete reference genome for grapevine (Vitis vinifera L.) genetics and breeding.</title>
        <authorList>
            <person name="Shi X."/>
            <person name="Cao S."/>
            <person name="Wang X."/>
            <person name="Huang S."/>
            <person name="Wang Y."/>
            <person name="Liu Z."/>
            <person name="Liu W."/>
            <person name="Leng X."/>
            <person name="Peng Y."/>
            <person name="Wang N."/>
            <person name="Wang Y."/>
            <person name="Ma Z."/>
            <person name="Xu X."/>
            <person name="Zhang F."/>
            <person name="Xue H."/>
            <person name="Zhong H."/>
            <person name="Wang Y."/>
            <person name="Zhang K."/>
            <person name="Velt A."/>
            <person name="Avia K."/>
            <person name="Holtgrawe D."/>
            <person name="Grimplet J."/>
            <person name="Matus J.T."/>
            <person name="Ware D."/>
            <person name="Wu X."/>
            <person name="Wang H."/>
            <person name="Liu C."/>
            <person name="Fang Y."/>
            <person name="Rustenholz C."/>
            <person name="Cheng Z."/>
            <person name="Xiao H."/>
            <person name="Zhou Y."/>
        </authorList>
    </citation>
    <scope>NUCLEOTIDE SEQUENCE [LARGE SCALE GENOMIC DNA]</scope>
    <source>
        <strain evidence="14">cv. Pinot noir / PN40024</strain>
        <tissue evidence="13">Leaf</tissue>
    </source>
</reference>
<evidence type="ECO:0000256" key="4">
    <source>
        <dbReference type="ARBA" id="ARBA00012483"/>
    </source>
</evidence>
<evidence type="ECO:0000256" key="5">
    <source>
        <dbReference type="ARBA" id="ARBA00022679"/>
    </source>
</evidence>
<evidence type="ECO:0000256" key="6">
    <source>
        <dbReference type="ARBA" id="ARBA00022692"/>
    </source>
</evidence>
<evidence type="ECO:0000256" key="9">
    <source>
        <dbReference type="ARBA" id="ARBA00023136"/>
    </source>
</evidence>
<name>A0ABY9DXG5_VITVI</name>
<accession>A0ABY9DXG5</accession>
<dbReference type="InterPro" id="IPR021319">
    <property type="entry name" value="DUF2921"/>
</dbReference>
<dbReference type="PANTHER" id="PTHR33389:SF18">
    <property type="entry name" value="OS01G0677900 PROTEIN"/>
    <property type="match status" value="1"/>
</dbReference>
<evidence type="ECO:0000256" key="10">
    <source>
        <dbReference type="SAM" id="Phobius"/>
    </source>
</evidence>
<feature type="transmembrane region" description="Helical" evidence="10">
    <location>
        <begin position="802"/>
        <end position="823"/>
    </location>
</feature>
<sequence>MIRSYSPTMVIGSSSFSSSPSWNRSVNILVNSCRTTSSQRWYQLSRLHSIFFLVFFIVYVLSITSSAAQISYSDQCSSVVPELPPTIQEFITLPFSRIPNGYCIGGDRIINQDPYHYSANFSKVITFETRNIYRTEVESVFKVEGILNLLSRNMYYSGGDSGDGRSSNFQAIPPSSWVGSVSFGLEGFWSKSSGKLCMVGSGSAYSSEGKLLNLAAILKLSNVKNSSTVTDLFSGTLESLDLTGDSNYFEPISILVFPQMNYDYTSISEESGTGCPGETNVPEGSSLSAGSIWKIYSILSTPSNWLELEYDHDCNSLQNCTPFGGAIQYLPRIIATKGIKCSGAKQQLQLLIKFQNVGKLEYYRPFNPSTTLVGEGRWDDKRNRLCVVACRILNTTDSLANARVGDCSIRLSLRFPATWTIRNRSSMVGQIWSNRTVNDSEYFSRIMFQSPQNIIEVPGLKYEYTEIDRAGKSCQEKMPVGNKGTAYPEANSFDMQFDMSVKSSTEIIAWGSSAPLFVGEIFYDPLVSFEPFSLSSSMQENSAVESHSRRIGPENISYKMSFKLKPGPESDGIINPFSSSSSGMYLQVEISAEGIYEAKTGFLCMVGCRKLRSEIQILTNDSMDCEILLSLLFSPLNSRNGSYIKGSIESTRHESDPLHFPSLALSVGSSLKNATRKEESLLRVDRDSVAGDYYCSRGILPSTLSSAAFTVVEARKSIWRMTMEITMVLMSNTLTFFFVSLQLFHVKKQPNLLPSISLIMLGILGLGYLIPLALDFNAILLGSHSHERIALGRGGWLKVNNVFVRVVTLVVFLLQCRLLLLAWSARLGHGDQKRLWAAERNGLYVSLPLYVAGFLIIWLLNYQQHSLWWGLGSYAGLVVDGFLFPQILFNVFMNSGDQQVLSQSFYMGTTLIRLLPHAYDLYRAQNYAQGFDGSYIYANPGGDFYSTAWDVIIPCAGLLFSAIIFLQQRFGGGCIISKRFRESEAAYKMIPVVTGEIAM</sequence>
<keyword evidence="5" id="KW-0808">Transferase</keyword>
<keyword evidence="8 10" id="KW-1133">Transmembrane helix</keyword>
<keyword evidence="14" id="KW-1185">Reference proteome</keyword>
<dbReference type="EC" id="2.3.2.27" evidence="4"/>
<feature type="transmembrane region" description="Helical" evidence="10">
    <location>
        <begin position="843"/>
        <end position="860"/>
    </location>
</feature>
<feature type="transmembrane region" description="Helical" evidence="10">
    <location>
        <begin position="867"/>
        <end position="889"/>
    </location>
</feature>
<evidence type="ECO:0000256" key="3">
    <source>
        <dbReference type="ARBA" id="ARBA00004906"/>
    </source>
</evidence>
<keyword evidence="6 10" id="KW-0812">Transmembrane</keyword>
<proteinExistence type="predicted"/>
<dbReference type="InterPro" id="IPR057425">
    <property type="entry name" value="DUF2921_N"/>
</dbReference>
<comment type="pathway">
    <text evidence="3">Protein modification; protein ubiquitination.</text>
</comment>
<protein>
    <recommendedName>
        <fullName evidence="4">RING-type E3 ubiquitin transferase</fullName>
        <ecNumber evidence="4">2.3.2.27</ecNumber>
    </recommendedName>
</protein>
<dbReference type="Pfam" id="PF11145">
    <property type="entry name" value="DUF2921"/>
    <property type="match status" value="1"/>
</dbReference>
<evidence type="ECO:0000313" key="13">
    <source>
        <dbReference type="EMBL" id="WKA12142.1"/>
    </source>
</evidence>
<feature type="domain" description="DUF2921" evidence="12">
    <location>
        <begin position="308"/>
        <end position="446"/>
    </location>
</feature>
<dbReference type="PANTHER" id="PTHR33389">
    <property type="entry name" value="FAMILY PROTEIN, PUTATIVE (DUF2921)-RELATED"/>
    <property type="match status" value="1"/>
</dbReference>
<evidence type="ECO:0000256" key="7">
    <source>
        <dbReference type="ARBA" id="ARBA00022786"/>
    </source>
</evidence>
<dbReference type="Proteomes" id="UP001227230">
    <property type="component" value="Chromosome 19"/>
</dbReference>
<evidence type="ECO:0000256" key="2">
    <source>
        <dbReference type="ARBA" id="ARBA00004127"/>
    </source>
</evidence>
<comment type="catalytic activity">
    <reaction evidence="1">
        <text>S-ubiquitinyl-[E2 ubiquitin-conjugating enzyme]-L-cysteine + [acceptor protein]-L-lysine = [E2 ubiquitin-conjugating enzyme]-L-cysteine + N(6)-ubiquitinyl-[acceptor protein]-L-lysine.</text>
        <dbReference type="EC" id="2.3.2.27"/>
    </reaction>
</comment>
<feature type="transmembrane region" description="Helical" evidence="10">
    <location>
        <begin position="725"/>
        <end position="744"/>
    </location>
</feature>
<evidence type="ECO:0000259" key="12">
    <source>
        <dbReference type="Pfam" id="PF25333"/>
    </source>
</evidence>
<feature type="domain" description="DUF2921" evidence="12">
    <location>
        <begin position="72"/>
        <end position="253"/>
    </location>
</feature>
<keyword evidence="7" id="KW-0833">Ubl conjugation pathway</keyword>
<organism evidence="13 14">
    <name type="scientific">Vitis vinifera</name>
    <name type="common">Grape</name>
    <dbReference type="NCBI Taxonomy" id="29760"/>
    <lineage>
        <taxon>Eukaryota</taxon>
        <taxon>Viridiplantae</taxon>
        <taxon>Streptophyta</taxon>
        <taxon>Embryophyta</taxon>
        <taxon>Tracheophyta</taxon>
        <taxon>Spermatophyta</taxon>
        <taxon>Magnoliopsida</taxon>
        <taxon>eudicotyledons</taxon>
        <taxon>Gunneridae</taxon>
        <taxon>Pentapetalae</taxon>
        <taxon>rosids</taxon>
        <taxon>Vitales</taxon>
        <taxon>Vitaceae</taxon>
        <taxon>Viteae</taxon>
        <taxon>Vitis</taxon>
    </lineage>
</organism>
<evidence type="ECO:0000256" key="8">
    <source>
        <dbReference type="ARBA" id="ARBA00022989"/>
    </source>
</evidence>
<feature type="transmembrane region" description="Helical" evidence="10">
    <location>
        <begin position="947"/>
        <end position="966"/>
    </location>
</feature>
<comment type="subcellular location">
    <subcellularLocation>
        <location evidence="2">Endomembrane system</location>
        <topology evidence="2">Multi-pass membrane protein</topology>
    </subcellularLocation>
</comment>
<feature type="domain" description="DUF2921" evidence="12">
    <location>
        <begin position="480"/>
        <end position="663"/>
    </location>
</feature>
<evidence type="ECO:0000256" key="1">
    <source>
        <dbReference type="ARBA" id="ARBA00000900"/>
    </source>
</evidence>
<feature type="transmembrane region" description="Helical" evidence="10">
    <location>
        <begin position="756"/>
        <end position="781"/>
    </location>
</feature>
<keyword evidence="9 10" id="KW-0472">Membrane</keyword>